<sequence length="79" mass="8485">MNALPGQAVFVVTPTMRTLIEDAIEALLLVLDELDGDPDQESCADAEPSLGWTIEGPGAGGTTDDREEEHDGRELVDEF</sequence>
<protein>
    <submittedName>
        <fullName evidence="2">Uncharacterized protein</fullName>
    </submittedName>
</protein>
<evidence type="ECO:0000313" key="3">
    <source>
        <dbReference type="Proteomes" id="UP000048984"/>
    </source>
</evidence>
<dbReference type="RefSeq" id="WP_054361651.1">
    <property type="nucleotide sequence ID" value="NZ_LJYW01000001.1"/>
</dbReference>
<reference evidence="2 3" key="2">
    <citation type="submission" date="2015-10" db="EMBL/GenBank/DDBJ databases">
        <title>Draft Genome Sequence of Prosthecomicrobium hirschii ATCC 27832.</title>
        <authorList>
            <person name="Daniel J."/>
            <person name="Givan S.A."/>
            <person name="Brun Y.V."/>
            <person name="Brown P.J."/>
        </authorList>
    </citation>
    <scope>NUCLEOTIDE SEQUENCE [LARGE SCALE GENOMIC DNA]</scope>
    <source>
        <strain evidence="2 3">16</strain>
    </source>
</reference>
<evidence type="ECO:0000313" key="2">
    <source>
        <dbReference type="EMBL" id="KPL55485.1"/>
    </source>
</evidence>
<reference evidence="2 3" key="1">
    <citation type="submission" date="2015-09" db="EMBL/GenBank/DDBJ databases">
        <authorList>
            <person name="Jackson K.R."/>
            <person name="Lunt B.L."/>
            <person name="Fisher J.N.B."/>
            <person name="Gardner A.V."/>
            <person name="Bailey M.E."/>
            <person name="Deus L.M."/>
            <person name="Earl A.S."/>
            <person name="Gibby P.D."/>
            <person name="Hartmann K.A."/>
            <person name="Liu J.E."/>
            <person name="Manci A.M."/>
            <person name="Nielsen D.A."/>
            <person name="Solomon M.B."/>
            <person name="Breakwell D.P."/>
            <person name="Burnett S.H."/>
            <person name="Grose J.H."/>
        </authorList>
    </citation>
    <scope>NUCLEOTIDE SEQUENCE [LARGE SCALE GENOMIC DNA]</scope>
    <source>
        <strain evidence="2 3">16</strain>
    </source>
</reference>
<evidence type="ECO:0000256" key="1">
    <source>
        <dbReference type="SAM" id="MobiDB-lite"/>
    </source>
</evidence>
<keyword evidence="3" id="KW-1185">Reference proteome</keyword>
<dbReference type="EMBL" id="LJYW01000001">
    <property type="protein sequence ID" value="KPL55485.1"/>
    <property type="molecule type" value="Genomic_DNA"/>
</dbReference>
<dbReference type="AlphaFoldDB" id="A0A0P6WL39"/>
<proteinExistence type="predicted"/>
<name>A0A0P6WL39_9HYPH</name>
<gene>
    <name evidence="2" type="ORF">ABB55_27295</name>
</gene>
<accession>A0A0P6WL39</accession>
<dbReference type="Proteomes" id="UP000048984">
    <property type="component" value="Unassembled WGS sequence"/>
</dbReference>
<organism evidence="2 3">
    <name type="scientific">Prosthecodimorpha hirschii</name>
    <dbReference type="NCBI Taxonomy" id="665126"/>
    <lineage>
        <taxon>Bacteria</taxon>
        <taxon>Pseudomonadati</taxon>
        <taxon>Pseudomonadota</taxon>
        <taxon>Alphaproteobacteria</taxon>
        <taxon>Hyphomicrobiales</taxon>
        <taxon>Ancalomicrobiaceae</taxon>
        <taxon>Prosthecodimorpha</taxon>
    </lineage>
</organism>
<feature type="region of interest" description="Disordered" evidence="1">
    <location>
        <begin position="36"/>
        <end position="79"/>
    </location>
</feature>
<comment type="caution">
    <text evidence="2">The sequence shown here is derived from an EMBL/GenBank/DDBJ whole genome shotgun (WGS) entry which is preliminary data.</text>
</comment>
<feature type="compositionally biased region" description="Basic and acidic residues" evidence="1">
    <location>
        <begin position="69"/>
        <end position="79"/>
    </location>
</feature>
<dbReference type="STRING" id="665126.ABB55_27295"/>